<protein>
    <submittedName>
        <fullName evidence="1">Uncharacterized protein</fullName>
    </submittedName>
</protein>
<evidence type="ECO:0000313" key="1">
    <source>
        <dbReference type="EMBL" id="MBF1273091.1"/>
    </source>
</evidence>
<proteinExistence type="predicted"/>
<dbReference type="EMBL" id="JABZRA010000090">
    <property type="protein sequence ID" value="MBF1273091.1"/>
    <property type="molecule type" value="Genomic_DNA"/>
</dbReference>
<dbReference type="AlphaFoldDB" id="A0A930GYN7"/>
<dbReference type="Proteomes" id="UP000775770">
    <property type="component" value="Unassembled WGS sequence"/>
</dbReference>
<dbReference type="RefSeq" id="WP_304072104.1">
    <property type="nucleotide sequence ID" value="NZ_JABZRA010000090.1"/>
</dbReference>
<name>A0A930GYN7_9FIRM</name>
<sequence length="179" mass="20297">MVKKCIKNLIVLFLVACFISVLNIHSFAFGYNNHKQMNTKFGDLISERVVWDVESNKFCVERTYEKHSAQTRSHQDGATYTNTKTVKNGILGLSGSIELEYYVSGDFTWDTSAKKTWVSNVQGEVTYFKAGEIVDEHTYELRSNTRRATAKYSFKNKIGKDGGTKRSISVSCNYRGSKS</sequence>
<evidence type="ECO:0000313" key="2">
    <source>
        <dbReference type="Proteomes" id="UP000775770"/>
    </source>
</evidence>
<accession>A0A930GYN7</accession>
<reference evidence="1" key="1">
    <citation type="submission" date="2020-04" db="EMBL/GenBank/DDBJ databases">
        <title>Deep metagenomics examines the oral microbiome during advanced dental caries in children, revealing novel taxa and co-occurrences with host molecules.</title>
        <authorList>
            <person name="Baker J.L."/>
            <person name="Morton J.T."/>
            <person name="Dinis M."/>
            <person name="Alvarez R."/>
            <person name="Tran N.C."/>
            <person name="Knight R."/>
            <person name="Edlund A."/>
        </authorList>
    </citation>
    <scope>NUCLEOTIDE SEQUENCE</scope>
    <source>
        <strain evidence="1">JCVI_38_bin.19</strain>
    </source>
</reference>
<comment type="caution">
    <text evidence="1">The sequence shown here is derived from an EMBL/GenBank/DDBJ whole genome shotgun (WGS) entry which is preliminary data.</text>
</comment>
<organism evidence="1 2">
    <name type="scientific">Oribacterium sinus</name>
    <dbReference type="NCBI Taxonomy" id="237576"/>
    <lineage>
        <taxon>Bacteria</taxon>
        <taxon>Bacillati</taxon>
        <taxon>Bacillota</taxon>
        <taxon>Clostridia</taxon>
        <taxon>Lachnospirales</taxon>
        <taxon>Lachnospiraceae</taxon>
        <taxon>Oribacterium</taxon>
    </lineage>
</organism>
<gene>
    <name evidence="1" type="ORF">HXM90_06705</name>
</gene>